<evidence type="ECO:0000313" key="1">
    <source>
        <dbReference type="EMBL" id="KAF6141021.1"/>
    </source>
</evidence>
<evidence type="ECO:0000313" key="2">
    <source>
        <dbReference type="Proteomes" id="UP000541444"/>
    </source>
</evidence>
<sequence length="57" mass="6551">PKFKVTRRLALVTNRVVEVSYFPTFPGLHIAICINNEKTYFRINTISFHGATHRGSM</sequence>
<dbReference type="Proteomes" id="UP000541444">
    <property type="component" value="Unassembled WGS sequence"/>
</dbReference>
<proteinExistence type="predicted"/>
<keyword evidence="2" id="KW-1185">Reference proteome</keyword>
<feature type="non-terminal residue" evidence="1">
    <location>
        <position position="1"/>
    </location>
</feature>
<dbReference type="AlphaFoldDB" id="A0A7J7LEC9"/>
<reference evidence="1 2" key="1">
    <citation type="journal article" date="2020" name="IScience">
        <title>Genome Sequencing of the Endangered Kingdonia uniflora (Circaeasteraceae, Ranunculales) Reveals Potential Mechanisms of Evolutionary Specialization.</title>
        <authorList>
            <person name="Sun Y."/>
            <person name="Deng T."/>
            <person name="Zhang A."/>
            <person name="Moore M.J."/>
            <person name="Landis J.B."/>
            <person name="Lin N."/>
            <person name="Zhang H."/>
            <person name="Zhang X."/>
            <person name="Huang J."/>
            <person name="Zhang X."/>
            <person name="Sun H."/>
            <person name="Wang H."/>
        </authorList>
    </citation>
    <scope>NUCLEOTIDE SEQUENCE [LARGE SCALE GENOMIC DNA]</scope>
    <source>
        <strain evidence="1">TB1705</strain>
        <tissue evidence="1">Leaf</tissue>
    </source>
</reference>
<name>A0A7J7LEC9_9MAGN</name>
<accession>A0A7J7LEC9</accession>
<organism evidence="1 2">
    <name type="scientific">Kingdonia uniflora</name>
    <dbReference type="NCBI Taxonomy" id="39325"/>
    <lineage>
        <taxon>Eukaryota</taxon>
        <taxon>Viridiplantae</taxon>
        <taxon>Streptophyta</taxon>
        <taxon>Embryophyta</taxon>
        <taxon>Tracheophyta</taxon>
        <taxon>Spermatophyta</taxon>
        <taxon>Magnoliopsida</taxon>
        <taxon>Ranunculales</taxon>
        <taxon>Circaeasteraceae</taxon>
        <taxon>Kingdonia</taxon>
    </lineage>
</organism>
<dbReference type="EMBL" id="JACGCM010002332">
    <property type="protein sequence ID" value="KAF6141021.1"/>
    <property type="molecule type" value="Genomic_DNA"/>
</dbReference>
<protein>
    <submittedName>
        <fullName evidence="1">Uncharacterized protein</fullName>
    </submittedName>
</protein>
<comment type="caution">
    <text evidence="1">The sequence shown here is derived from an EMBL/GenBank/DDBJ whole genome shotgun (WGS) entry which is preliminary data.</text>
</comment>
<gene>
    <name evidence="1" type="ORF">GIB67_006466</name>
</gene>